<reference evidence="3" key="1">
    <citation type="journal article" date="2013" name="Science">
        <title>The Amborella genome and the evolution of flowering plants.</title>
        <authorList>
            <consortium name="Amborella Genome Project"/>
        </authorList>
    </citation>
    <scope>NUCLEOTIDE SEQUENCE [LARGE SCALE GENOMIC DNA]</scope>
</reference>
<accession>U5CZ89</accession>
<feature type="coiled-coil region" evidence="1">
    <location>
        <begin position="81"/>
        <end position="115"/>
    </location>
</feature>
<gene>
    <name evidence="2" type="ORF">AMTR_s00185p00040630</name>
</gene>
<dbReference type="eggNOG" id="ENOG502QQB0">
    <property type="taxonomic scope" value="Eukaryota"/>
</dbReference>
<dbReference type="AlphaFoldDB" id="U5CZ89"/>
<protein>
    <submittedName>
        <fullName evidence="2">Uncharacterized protein</fullName>
    </submittedName>
</protein>
<organism evidence="2 3">
    <name type="scientific">Amborella trichopoda</name>
    <dbReference type="NCBI Taxonomy" id="13333"/>
    <lineage>
        <taxon>Eukaryota</taxon>
        <taxon>Viridiplantae</taxon>
        <taxon>Streptophyta</taxon>
        <taxon>Embryophyta</taxon>
        <taxon>Tracheophyta</taxon>
        <taxon>Spermatophyta</taxon>
        <taxon>Magnoliopsida</taxon>
        <taxon>Amborellales</taxon>
        <taxon>Amborellaceae</taxon>
        <taxon>Amborella</taxon>
    </lineage>
</organism>
<evidence type="ECO:0000313" key="3">
    <source>
        <dbReference type="Proteomes" id="UP000017836"/>
    </source>
</evidence>
<name>U5CZ89_AMBTC</name>
<dbReference type="OrthoDB" id="1060596at2759"/>
<dbReference type="Gramene" id="ERN14452">
    <property type="protein sequence ID" value="ERN14452"/>
    <property type="gene ID" value="AMTR_s00185p00040630"/>
</dbReference>
<evidence type="ECO:0000256" key="1">
    <source>
        <dbReference type="SAM" id="Coils"/>
    </source>
</evidence>
<dbReference type="EMBL" id="KI392548">
    <property type="protein sequence ID" value="ERN14452.1"/>
    <property type="molecule type" value="Genomic_DNA"/>
</dbReference>
<keyword evidence="3" id="KW-1185">Reference proteome</keyword>
<dbReference type="OMA" id="FELFSMY"/>
<dbReference type="PANTHER" id="PTHR36409:SF1">
    <property type="entry name" value="BLOC-1-RELATED COMPLEX SUBUNIT 5"/>
    <property type="match status" value="1"/>
</dbReference>
<dbReference type="HOGENOM" id="CLU_119273_0_0_1"/>
<keyword evidence="1" id="KW-0175">Coiled coil</keyword>
<proteinExistence type="predicted"/>
<evidence type="ECO:0000313" key="2">
    <source>
        <dbReference type="EMBL" id="ERN14452.1"/>
    </source>
</evidence>
<dbReference type="PANTHER" id="PTHR36409">
    <property type="entry name" value="EXPRESSED PROTEIN"/>
    <property type="match status" value="1"/>
</dbReference>
<dbReference type="KEGG" id="atr:18442708"/>
<sequence>MGSGESKHLDSQPVDGITTVTERKDDVDPLLLKLKSLKIATPILKAPPTESSLTDILVRKSASRYGTLDPKVLLELFCLYREWQDEKAKRISERQEELENKIEIADALAAKLMQRFNYSVSAMRTTAQNLAEVHPLQVEVGELKGRLTEVISSCDTLCKRIDAEGPEALRSSVKPFSANNSLAPCVNDPK</sequence>
<dbReference type="Proteomes" id="UP000017836">
    <property type="component" value="Unassembled WGS sequence"/>
</dbReference>